<accession>A0A1I0ZBN0</accession>
<keyword evidence="4" id="KW-1185">Reference proteome</keyword>
<dbReference type="Proteomes" id="UP000199113">
    <property type="component" value="Unassembled WGS sequence"/>
</dbReference>
<dbReference type="RefSeq" id="WP_091198976.1">
    <property type="nucleotide sequence ID" value="NZ_FOKC01000005.1"/>
</dbReference>
<protein>
    <submittedName>
        <fullName evidence="2">Uncharacterized protein</fullName>
    </submittedName>
</protein>
<evidence type="ECO:0000313" key="3">
    <source>
        <dbReference type="Proteomes" id="UP000199113"/>
    </source>
</evidence>
<sequence>MPERTEVGLTQAVLKFAAGDDQTRRQESTTWYVRITRGGEVYILNRQAGGQLGHISVHKDGRCHYKVAVPDGAMHKHAEWDLQKPLDDTGLRRLATVAIPRASLGVPPDFEGAEEDTVLIPPPSEGDRIEVDILVEPGQVPVDQWPGQTSLGARLVGRFSLYSESPDDGFLHFTLVFTYRPDPLVGETRQISLSLPDGLTEPPPNLRVVWFELVEVDGQKLPVLLEAPLQSPPRPAEDVR</sequence>
<dbReference type="EMBL" id="FOKC01000005">
    <property type="protein sequence ID" value="SFB22767.1"/>
    <property type="molecule type" value="Genomic_DNA"/>
</dbReference>
<dbReference type="EMBL" id="PJBV01000017">
    <property type="protein sequence ID" value="PKH40722.1"/>
    <property type="molecule type" value="Genomic_DNA"/>
</dbReference>
<evidence type="ECO:0000313" key="2">
    <source>
        <dbReference type="EMBL" id="SFB22767.1"/>
    </source>
</evidence>
<reference evidence="2" key="1">
    <citation type="submission" date="2016-10" db="EMBL/GenBank/DDBJ databases">
        <authorList>
            <person name="de Groot N.N."/>
        </authorList>
    </citation>
    <scope>NUCLEOTIDE SEQUENCE [LARGE SCALE GENOMIC DNA]</scope>
    <source>
        <strain evidence="2">CGMCC 1.10697</strain>
    </source>
</reference>
<evidence type="ECO:0000313" key="1">
    <source>
        <dbReference type="EMBL" id="PKH40722.1"/>
    </source>
</evidence>
<gene>
    <name evidence="1" type="ORF">CXG46_12095</name>
    <name evidence="2" type="ORF">SAMN05192575_105183</name>
</gene>
<evidence type="ECO:0000313" key="4">
    <source>
        <dbReference type="Proteomes" id="UP000233565"/>
    </source>
</evidence>
<dbReference type="Proteomes" id="UP000233565">
    <property type="component" value="Unassembled WGS sequence"/>
</dbReference>
<name>A0A1I0ZBN0_9ACTN</name>
<reference evidence="1 4" key="2">
    <citation type="submission" date="2017-12" db="EMBL/GenBank/DDBJ databases">
        <title>Pharmacopeia of the Arctic Ocean.</title>
        <authorList>
            <person name="Collins E."/>
            <person name="Ducluzeau A.-L."/>
        </authorList>
    </citation>
    <scope>NUCLEOTIDE SEQUENCE [LARGE SCALE GENOMIC DNA]</scope>
    <source>
        <strain evidence="1 4">DSM 23325</strain>
    </source>
</reference>
<proteinExistence type="predicted"/>
<dbReference type="AlphaFoldDB" id="A0A1I0ZBN0"/>
<organism evidence="2 3">
    <name type="scientific">Nocardioides alpinus</name>
    <dbReference type="NCBI Taxonomy" id="748909"/>
    <lineage>
        <taxon>Bacteria</taxon>
        <taxon>Bacillati</taxon>
        <taxon>Actinomycetota</taxon>
        <taxon>Actinomycetes</taxon>
        <taxon>Propionibacteriales</taxon>
        <taxon>Nocardioidaceae</taxon>
        <taxon>Nocardioides</taxon>
    </lineage>
</organism>